<dbReference type="GO" id="GO:0006508">
    <property type="term" value="P:proteolysis"/>
    <property type="evidence" value="ECO:0007669"/>
    <property type="project" value="UniProtKB-KW"/>
</dbReference>
<feature type="coiled-coil region" evidence="4">
    <location>
        <begin position="49"/>
        <end position="76"/>
    </location>
</feature>
<dbReference type="InterPro" id="IPR009003">
    <property type="entry name" value="Peptidase_S1_PA"/>
</dbReference>
<evidence type="ECO:0000256" key="4">
    <source>
        <dbReference type="SAM" id="Coils"/>
    </source>
</evidence>
<dbReference type="GO" id="GO:0004252">
    <property type="term" value="F:serine-type endopeptidase activity"/>
    <property type="evidence" value="ECO:0007669"/>
    <property type="project" value="InterPro"/>
</dbReference>
<dbReference type="EMBL" id="WWEO01000040">
    <property type="protein sequence ID" value="NCD68962.1"/>
    <property type="molecule type" value="Genomic_DNA"/>
</dbReference>
<dbReference type="SUPFAM" id="SSF50494">
    <property type="entry name" value="Trypsin-like serine proteases"/>
    <property type="match status" value="1"/>
</dbReference>
<comment type="similarity">
    <text evidence="1">Belongs to the peptidase S1C family.</text>
</comment>
<keyword evidence="5" id="KW-1133">Transmembrane helix</keyword>
<proteinExistence type="inferred from homology"/>
<evidence type="ECO:0000313" key="7">
    <source>
        <dbReference type="Proteomes" id="UP000638732"/>
    </source>
</evidence>
<feature type="transmembrane region" description="Helical" evidence="5">
    <location>
        <begin position="97"/>
        <end position="118"/>
    </location>
</feature>
<dbReference type="Proteomes" id="UP000638732">
    <property type="component" value="Unassembled WGS sequence"/>
</dbReference>
<dbReference type="AlphaFoldDB" id="A0A966DT54"/>
<keyword evidence="5" id="KW-0472">Membrane</keyword>
<keyword evidence="7" id="KW-1185">Reference proteome</keyword>
<reference evidence="6" key="1">
    <citation type="submission" date="2020-01" db="EMBL/GenBank/DDBJ databases">
        <authorList>
            <person name="Seo Y.L."/>
        </authorList>
    </citation>
    <scope>NUCLEOTIDE SEQUENCE</scope>
    <source>
        <strain evidence="6">R11</strain>
    </source>
</reference>
<dbReference type="PANTHER" id="PTHR43343:SF3">
    <property type="entry name" value="PROTEASE DO-LIKE 8, CHLOROPLASTIC"/>
    <property type="match status" value="1"/>
</dbReference>
<name>A0A966DT54_9SPHI</name>
<evidence type="ECO:0000256" key="1">
    <source>
        <dbReference type="ARBA" id="ARBA00010541"/>
    </source>
</evidence>
<dbReference type="PANTHER" id="PTHR43343">
    <property type="entry name" value="PEPTIDASE S12"/>
    <property type="match status" value="1"/>
</dbReference>
<dbReference type="InterPro" id="IPR043504">
    <property type="entry name" value="Peptidase_S1_PA_chymotrypsin"/>
</dbReference>
<dbReference type="RefSeq" id="WP_166584945.1">
    <property type="nucleotide sequence ID" value="NZ_WWEO01000040.1"/>
</dbReference>
<accession>A0A966DT54</accession>
<evidence type="ECO:0000313" key="6">
    <source>
        <dbReference type="EMBL" id="NCD68962.1"/>
    </source>
</evidence>
<sequence>MNDRQLHDEIERYLSGEMSREERAAFDALRKDNADIERQVNEHRQFIGMLKQFNERRELEQRLNAIHNEIDVHSLKEELTVHPSWIVQLWRNHHSKISVAASIAIFAMLATLFFTGYFKGHDSNYTQLRMQMESYKRSTEKLNNSTNALIHDIKASKRIIEPAKFGGTGFALTANGYIVTNYHVVKDADSVYVQNETGDSYHARIVYTEPGYDVALLRIDDSTFKAQNPLPYTLKRAQSDLGEDVYTIGYPRNDVVYGKGYLSSATGFHDDTTAYQVSIPVNPGNSGGPLLDNKGNIIGIISGKQSLMEGAAFAVKSEYLLKAIKNMPSDSVNKKIVLNSKNTLASLSRAQQIKKVQNYVYQIKVYSK</sequence>
<keyword evidence="2 6" id="KW-0645">Protease</keyword>
<gene>
    <name evidence="6" type="ORF">GSY63_06315</name>
</gene>
<keyword evidence="4" id="KW-0175">Coiled coil</keyword>
<dbReference type="InterPro" id="IPR001940">
    <property type="entry name" value="Peptidase_S1C"/>
</dbReference>
<evidence type="ECO:0000256" key="3">
    <source>
        <dbReference type="ARBA" id="ARBA00022801"/>
    </source>
</evidence>
<evidence type="ECO:0000256" key="5">
    <source>
        <dbReference type="SAM" id="Phobius"/>
    </source>
</evidence>
<keyword evidence="5" id="KW-0812">Transmembrane</keyword>
<evidence type="ECO:0000256" key="2">
    <source>
        <dbReference type="ARBA" id="ARBA00022670"/>
    </source>
</evidence>
<keyword evidence="3" id="KW-0378">Hydrolase</keyword>
<comment type="caution">
    <text evidence="6">The sequence shown here is derived from an EMBL/GenBank/DDBJ whole genome shotgun (WGS) entry which is preliminary data.</text>
</comment>
<dbReference type="Gene3D" id="2.40.10.10">
    <property type="entry name" value="Trypsin-like serine proteases"/>
    <property type="match status" value="2"/>
</dbReference>
<dbReference type="Pfam" id="PF13365">
    <property type="entry name" value="Trypsin_2"/>
    <property type="match status" value="1"/>
</dbReference>
<dbReference type="PRINTS" id="PR00834">
    <property type="entry name" value="PROTEASES2C"/>
</dbReference>
<dbReference type="InterPro" id="IPR051201">
    <property type="entry name" value="Chloro_Bact_Ser_Proteases"/>
</dbReference>
<reference evidence="6" key="2">
    <citation type="submission" date="2020-10" db="EMBL/GenBank/DDBJ databases">
        <title>Mucilaginibacter sp. nov., isolated from soil.</title>
        <authorList>
            <person name="Jeon C.O."/>
        </authorList>
    </citation>
    <scope>NUCLEOTIDE SEQUENCE</scope>
    <source>
        <strain evidence="6">R11</strain>
    </source>
</reference>
<organism evidence="6 7">
    <name type="scientific">Mucilaginibacter agri</name>
    <dbReference type="NCBI Taxonomy" id="2695265"/>
    <lineage>
        <taxon>Bacteria</taxon>
        <taxon>Pseudomonadati</taxon>
        <taxon>Bacteroidota</taxon>
        <taxon>Sphingobacteriia</taxon>
        <taxon>Sphingobacteriales</taxon>
        <taxon>Sphingobacteriaceae</taxon>
        <taxon>Mucilaginibacter</taxon>
    </lineage>
</organism>
<protein>
    <submittedName>
        <fullName evidence="6">Trypsin-like serine protease</fullName>
    </submittedName>
</protein>